<protein>
    <recommendedName>
        <fullName evidence="2">DUF3108 domain-containing protein</fullName>
    </recommendedName>
</protein>
<organism evidence="3 4">
    <name type="scientific">Croceitalea marina</name>
    <dbReference type="NCBI Taxonomy" id="1775166"/>
    <lineage>
        <taxon>Bacteria</taxon>
        <taxon>Pseudomonadati</taxon>
        <taxon>Bacteroidota</taxon>
        <taxon>Flavobacteriia</taxon>
        <taxon>Flavobacteriales</taxon>
        <taxon>Flavobacteriaceae</taxon>
        <taxon>Croceitalea</taxon>
    </lineage>
</organism>
<evidence type="ECO:0000256" key="1">
    <source>
        <dbReference type="SAM" id="SignalP"/>
    </source>
</evidence>
<dbReference type="EMBL" id="JBHULB010000078">
    <property type="protein sequence ID" value="MFD2588415.1"/>
    <property type="molecule type" value="Genomic_DNA"/>
</dbReference>
<dbReference type="InterPro" id="IPR049279">
    <property type="entry name" value="DUF3108-like"/>
</dbReference>
<gene>
    <name evidence="3" type="ORF">ACFSQJ_15875</name>
</gene>
<dbReference type="Proteomes" id="UP001597526">
    <property type="component" value="Unassembled WGS sequence"/>
</dbReference>
<feature type="signal peptide" evidence="1">
    <location>
        <begin position="1"/>
        <end position="22"/>
    </location>
</feature>
<feature type="chain" id="PRO_5046794324" description="DUF3108 domain-containing protein" evidence="1">
    <location>
        <begin position="23"/>
        <end position="230"/>
    </location>
</feature>
<reference evidence="4" key="1">
    <citation type="journal article" date="2019" name="Int. J. Syst. Evol. Microbiol.">
        <title>The Global Catalogue of Microorganisms (GCM) 10K type strain sequencing project: providing services to taxonomists for standard genome sequencing and annotation.</title>
        <authorList>
            <consortium name="The Broad Institute Genomics Platform"/>
            <consortium name="The Broad Institute Genome Sequencing Center for Infectious Disease"/>
            <person name="Wu L."/>
            <person name="Ma J."/>
        </authorList>
    </citation>
    <scope>NUCLEOTIDE SEQUENCE [LARGE SCALE GENOMIC DNA]</scope>
    <source>
        <strain evidence="4">KCTC 52368</strain>
    </source>
</reference>
<evidence type="ECO:0000259" key="2">
    <source>
        <dbReference type="Pfam" id="PF21347"/>
    </source>
</evidence>
<proteinExistence type="predicted"/>
<evidence type="ECO:0000313" key="4">
    <source>
        <dbReference type="Proteomes" id="UP001597526"/>
    </source>
</evidence>
<keyword evidence="1" id="KW-0732">Signal</keyword>
<comment type="caution">
    <text evidence="3">The sequence shown here is derived from an EMBL/GenBank/DDBJ whole genome shotgun (WGS) entry which is preliminary data.</text>
</comment>
<dbReference type="Gene3D" id="2.40.360.20">
    <property type="match status" value="1"/>
</dbReference>
<name>A0ABW5MYW4_9FLAO</name>
<dbReference type="RefSeq" id="WP_377767943.1">
    <property type="nucleotide sequence ID" value="NZ_JBHULB010000078.1"/>
</dbReference>
<accession>A0ABW5MYW4</accession>
<sequence length="230" mass="25636">MKRLIIASLLSLFFVQFGLGQANCSKYYPMIEGASFEYTNYDRKGKSDGTASYQVTNVSTIGENTSATMAMELNDKKGKEIYKTDYEFTCTGNMVTVDYQSLVPTTMLEQYKDMEMDISGTDLELPNNLSVGQQLSDANVTLKISMSGVNINTTIDLVNRKVEKKESITTSAGTFDCYVIYTDNNVKAMMINQSFPSRVWFAEGVGMIKQESYNKSGKLMGSTVLTKYSK</sequence>
<keyword evidence="4" id="KW-1185">Reference proteome</keyword>
<feature type="domain" description="DUF3108" evidence="2">
    <location>
        <begin position="32"/>
        <end position="225"/>
    </location>
</feature>
<dbReference type="Pfam" id="PF21347">
    <property type="entry name" value="DUF3108_like"/>
    <property type="match status" value="1"/>
</dbReference>
<evidence type="ECO:0000313" key="3">
    <source>
        <dbReference type="EMBL" id="MFD2588415.1"/>
    </source>
</evidence>